<proteinExistence type="predicted"/>
<dbReference type="Gene3D" id="3.40.50.300">
    <property type="entry name" value="P-loop containing nucleotide triphosphate hydrolases"/>
    <property type="match status" value="1"/>
</dbReference>
<dbReference type="Proteomes" id="UP000030763">
    <property type="component" value="Unassembled WGS sequence"/>
</dbReference>
<dbReference type="OMA" id="FLLEGWM"/>
<dbReference type="VEuPathDB" id="ToxoDB:EMWEY_00041500"/>
<reference evidence="1" key="1">
    <citation type="submission" date="2013-10" db="EMBL/GenBank/DDBJ databases">
        <title>Genomic analysis of the causative agents of coccidiosis in chickens.</title>
        <authorList>
            <person name="Reid A.J."/>
            <person name="Blake D."/>
            <person name="Billington K."/>
            <person name="Browne H."/>
            <person name="Dunn M."/>
            <person name="Hung S."/>
            <person name="Kawahara F."/>
            <person name="Miranda-Saavedra D."/>
            <person name="Mourier T."/>
            <person name="Nagra H."/>
            <person name="Otto T.D."/>
            <person name="Rawlings N."/>
            <person name="Sanchez A."/>
            <person name="Sanders M."/>
            <person name="Subramaniam C."/>
            <person name="Tay Y."/>
            <person name="Dear P."/>
            <person name="Doerig C."/>
            <person name="Gruber A."/>
            <person name="Parkinson J."/>
            <person name="Shirley M."/>
            <person name="Wan K.L."/>
            <person name="Berriman M."/>
            <person name="Tomley F."/>
            <person name="Pain A."/>
        </authorList>
    </citation>
    <scope>NUCLEOTIDE SEQUENCE [LARGE SCALE GENOMIC DNA]</scope>
    <source>
        <strain evidence="1">Weybridge</strain>
    </source>
</reference>
<dbReference type="AlphaFoldDB" id="U6MG81"/>
<dbReference type="InterPro" id="IPR027417">
    <property type="entry name" value="P-loop_NTPase"/>
</dbReference>
<dbReference type="OrthoDB" id="347435at2759"/>
<keyword evidence="1" id="KW-0418">Kinase</keyword>
<protein>
    <submittedName>
        <fullName evidence="1">Glycerate kinase, putative</fullName>
    </submittedName>
</protein>
<dbReference type="GO" id="GO:0016301">
    <property type="term" value="F:kinase activity"/>
    <property type="evidence" value="ECO:0007669"/>
    <property type="project" value="UniProtKB-KW"/>
</dbReference>
<accession>U6MG81</accession>
<sequence>MLLRSVCQADPPVSGRLPIIVGITGPQGCGKTTLCASLLAGLGALGIKAAASSMDDFYLPTKFLSPVVFLGENCSGQKLLPRRGPPGTHDINLCRSVLESIKQRKPNIMLPKYDKSQMNGRGDRSNEAVLLDATDIDVFLLEGWMLGFRHVDPKVLTGSLKDYEPLYAYIDLWLVVKVSNSNSSCNRCSNSTLPSFATKASETSKSAYSQ</sequence>
<dbReference type="RefSeq" id="XP_013338129.1">
    <property type="nucleotide sequence ID" value="XM_013482675.1"/>
</dbReference>
<keyword evidence="2" id="KW-1185">Reference proteome</keyword>
<keyword evidence="1" id="KW-0808">Transferase</keyword>
<evidence type="ECO:0000313" key="1">
    <source>
        <dbReference type="EMBL" id="CDJ61479.1"/>
    </source>
</evidence>
<dbReference type="PANTHER" id="PTHR10285">
    <property type="entry name" value="URIDINE KINASE"/>
    <property type="match status" value="1"/>
</dbReference>
<evidence type="ECO:0000313" key="2">
    <source>
        <dbReference type="Proteomes" id="UP000030763"/>
    </source>
</evidence>
<dbReference type="EMBL" id="HG722096">
    <property type="protein sequence ID" value="CDJ61479.1"/>
    <property type="molecule type" value="Genomic_DNA"/>
</dbReference>
<name>U6MG81_EIMMA</name>
<gene>
    <name evidence="1" type="ORF">EMWEY_00041500</name>
</gene>
<dbReference type="SUPFAM" id="SSF52540">
    <property type="entry name" value="P-loop containing nucleoside triphosphate hydrolases"/>
    <property type="match status" value="1"/>
</dbReference>
<reference evidence="1" key="2">
    <citation type="submission" date="2013-10" db="EMBL/GenBank/DDBJ databases">
        <authorList>
            <person name="Aslett M."/>
        </authorList>
    </citation>
    <scope>NUCLEOTIDE SEQUENCE [LARGE SCALE GENOMIC DNA]</scope>
    <source>
        <strain evidence="1">Weybridge</strain>
    </source>
</reference>
<dbReference type="GeneID" id="25338136"/>
<organism evidence="1 2">
    <name type="scientific">Eimeria maxima</name>
    <name type="common">Coccidian parasite</name>
    <dbReference type="NCBI Taxonomy" id="5804"/>
    <lineage>
        <taxon>Eukaryota</taxon>
        <taxon>Sar</taxon>
        <taxon>Alveolata</taxon>
        <taxon>Apicomplexa</taxon>
        <taxon>Conoidasida</taxon>
        <taxon>Coccidia</taxon>
        <taxon>Eucoccidiorida</taxon>
        <taxon>Eimeriorina</taxon>
        <taxon>Eimeriidae</taxon>
        <taxon>Eimeria</taxon>
    </lineage>
</organism>